<dbReference type="RefSeq" id="WP_023575824.1">
    <property type="nucleotide sequence ID" value="NZ_CBCSBQ010000004.1"/>
</dbReference>
<accession>A0A1G4W0T3</accession>
<name>A0A1G4W0T3_9FLAO</name>
<feature type="signal peptide" evidence="1">
    <location>
        <begin position="1"/>
        <end position="18"/>
    </location>
</feature>
<dbReference type="eggNOG" id="ENOG5032SQG">
    <property type="taxonomic scope" value="Bacteria"/>
</dbReference>
<sequence>MRNVLTLLCFFLLTVASAQEIKMERGKFYQNGVQISSYETKNLLKSNNEAYTYFKSAKTKEGVGGFLLGLGIGLTVGDLVKGLVSDADYPSGFTYVGAGCIAASIPVMSGRKKRLEKAIELYNNGLKSTGTTDFNMNILANGNGYGLQITF</sequence>
<protein>
    <recommendedName>
        <fullName evidence="4">Conjugative transposon protein TraO</fullName>
    </recommendedName>
</protein>
<dbReference type="STRING" id="329186.SAMN02927925_02159"/>
<evidence type="ECO:0000256" key="1">
    <source>
        <dbReference type="SAM" id="SignalP"/>
    </source>
</evidence>
<dbReference type="AlphaFoldDB" id="A0A1G4W0T3"/>
<organism evidence="2 3">
    <name type="scientific">Flavobacterium saliperosum</name>
    <dbReference type="NCBI Taxonomy" id="329186"/>
    <lineage>
        <taxon>Bacteria</taxon>
        <taxon>Pseudomonadati</taxon>
        <taxon>Bacteroidota</taxon>
        <taxon>Flavobacteriia</taxon>
        <taxon>Flavobacteriales</taxon>
        <taxon>Flavobacteriaceae</taxon>
        <taxon>Flavobacterium</taxon>
    </lineage>
</organism>
<keyword evidence="1" id="KW-0732">Signal</keyword>
<evidence type="ECO:0000313" key="3">
    <source>
        <dbReference type="Proteomes" id="UP000182124"/>
    </source>
</evidence>
<feature type="chain" id="PRO_5010292255" description="Conjugative transposon protein TraO" evidence="1">
    <location>
        <begin position="19"/>
        <end position="151"/>
    </location>
</feature>
<reference evidence="2 3" key="1">
    <citation type="submission" date="2016-10" db="EMBL/GenBank/DDBJ databases">
        <authorList>
            <person name="de Groot N.N."/>
        </authorList>
    </citation>
    <scope>NUCLEOTIDE SEQUENCE [LARGE SCALE GENOMIC DNA]</scope>
    <source>
        <strain evidence="2 3">CGMCC 1.3801</strain>
    </source>
</reference>
<proteinExistence type="predicted"/>
<evidence type="ECO:0000313" key="2">
    <source>
        <dbReference type="EMBL" id="SCX14961.1"/>
    </source>
</evidence>
<evidence type="ECO:0008006" key="4">
    <source>
        <dbReference type="Google" id="ProtNLM"/>
    </source>
</evidence>
<dbReference type="Proteomes" id="UP000182124">
    <property type="component" value="Unassembled WGS sequence"/>
</dbReference>
<gene>
    <name evidence="2" type="ORF">SAMN02927925_02159</name>
</gene>
<dbReference type="EMBL" id="FMTY01000005">
    <property type="protein sequence ID" value="SCX14961.1"/>
    <property type="molecule type" value="Genomic_DNA"/>
</dbReference>